<accession>W9CGA2</accession>
<dbReference type="SUPFAM" id="SSF53187">
    <property type="entry name" value="Zn-dependent exopeptidases"/>
    <property type="match status" value="1"/>
</dbReference>
<keyword evidence="13" id="KW-1185">Reference proteome</keyword>
<evidence type="ECO:0000313" key="12">
    <source>
        <dbReference type="EMBL" id="ESZ93585.1"/>
    </source>
</evidence>
<evidence type="ECO:0000256" key="4">
    <source>
        <dbReference type="ARBA" id="ARBA00022670"/>
    </source>
</evidence>
<feature type="domain" description="PA" evidence="10">
    <location>
        <begin position="167"/>
        <end position="248"/>
    </location>
</feature>
<comment type="cofactor">
    <cofactor evidence="1">
        <name>Zn(2+)</name>
        <dbReference type="ChEBI" id="CHEBI:29105"/>
    </cofactor>
</comment>
<dbReference type="CDD" id="cd02130">
    <property type="entry name" value="PA_ScAPY_like"/>
    <property type="match status" value="1"/>
</dbReference>
<evidence type="ECO:0000256" key="6">
    <source>
        <dbReference type="ARBA" id="ARBA00022729"/>
    </source>
</evidence>
<dbReference type="AlphaFoldDB" id="W9CGA2"/>
<keyword evidence="8 9" id="KW-0862">Zinc</keyword>
<protein>
    <recommendedName>
        <fullName evidence="9">Peptide hydrolase</fullName>
        <ecNumber evidence="9">3.4.-.-</ecNumber>
    </recommendedName>
</protein>
<keyword evidence="6 9" id="KW-0732">Signal</keyword>
<gene>
    <name evidence="12" type="ORF">SBOR_6014</name>
</gene>
<dbReference type="GO" id="GO:0008235">
    <property type="term" value="F:metalloexopeptidase activity"/>
    <property type="evidence" value="ECO:0007669"/>
    <property type="project" value="InterPro"/>
</dbReference>
<dbReference type="GO" id="GO:0004177">
    <property type="term" value="F:aminopeptidase activity"/>
    <property type="evidence" value="ECO:0007669"/>
    <property type="project" value="UniProtKB-KW"/>
</dbReference>
<evidence type="ECO:0000256" key="3">
    <source>
        <dbReference type="ARBA" id="ARBA00022438"/>
    </source>
</evidence>
<dbReference type="Pfam" id="PF04389">
    <property type="entry name" value="Peptidase_M28"/>
    <property type="match status" value="1"/>
</dbReference>
<dbReference type="OrthoDB" id="10013407at2759"/>
<evidence type="ECO:0000256" key="8">
    <source>
        <dbReference type="ARBA" id="ARBA00022833"/>
    </source>
</evidence>
<keyword evidence="5 9" id="KW-0479">Metal-binding</keyword>
<dbReference type="PANTHER" id="PTHR12147">
    <property type="entry name" value="METALLOPEPTIDASE M28 FAMILY MEMBER"/>
    <property type="match status" value="1"/>
</dbReference>
<name>W9CGA2_SCLBF</name>
<evidence type="ECO:0000256" key="2">
    <source>
        <dbReference type="ARBA" id="ARBA00005957"/>
    </source>
</evidence>
<keyword evidence="3 12" id="KW-0031">Aminopeptidase</keyword>
<dbReference type="InterPro" id="IPR007484">
    <property type="entry name" value="Peptidase_M28"/>
</dbReference>
<feature type="chain" id="PRO_5005151553" description="Peptide hydrolase" evidence="9">
    <location>
        <begin position="18"/>
        <end position="528"/>
    </location>
</feature>
<comment type="caution">
    <text evidence="12">The sequence shown here is derived from an EMBL/GenBank/DDBJ whole genome shotgun (WGS) entry which is preliminary data.</text>
</comment>
<dbReference type="InterPro" id="IPR046450">
    <property type="entry name" value="PA_dom_sf"/>
</dbReference>
<organism evidence="12 13">
    <name type="scientific">Sclerotinia borealis (strain F-4128)</name>
    <dbReference type="NCBI Taxonomy" id="1432307"/>
    <lineage>
        <taxon>Eukaryota</taxon>
        <taxon>Fungi</taxon>
        <taxon>Dikarya</taxon>
        <taxon>Ascomycota</taxon>
        <taxon>Pezizomycotina</taxon>
        <taxon>Leotiomycetes</taxon>
        <taxon>Helotiales</taxon>
        <taxon>Sclerotiniaceae</taxon>
        <taxon>Sclerotinia</taxon>
    </lineage>
</organism>
<dbReference type="FunFam" id="3.40.630.10:FF:000054">
    <property type="entry name" value="Peptide hydrolase"/>
    <property type="match status" value="1"/>
</dbReference>
<dbReference type="GO" id="GO:0006508">
    <property type="term" value="P:proteolysis"/>
    <property type="evidence" value="ECO:0007669"/>
    <property type="project" value="UniProtKB-KW"/>
</dbReference>
<evidence type="ECO:0000259" key="10">
    <source>
        <dbReference type="Pfam" id="PF02225"/>
    </source>
</evidence>
<evidence type="ECO:0000313" key="13">
    <source>
        <dbReference type="Proteomes" id="UP000019487"/>
    </source>
</evidence>
<dbReference type="EMBL" id="AYSA01000304">
    <property type="protein sequence ID" value="ESZ93585.1"/>
    <property type="molecule type" value="Genomic_DNA"/>
</dbReference>
<feature type="domain" description="Peptidase M28" evidence="11">
    <location>
        <begin position="279"/>
        <end position="488"/>
    </location>
</feature>
<dbReference type="CDD" id="cd03876">
    <property type="entry name" value="M28_SGAP_like"/>
    <property type="match status" value="1"/>
</dbReference>
<dbReference type="HOGENOM" id="CLU_024336_0_1_1"/>
<dbReference type="InterPro" id="IPR041756">
    <property type="entry name" value="M28_SGAP-like"/>
</dbReference>
<feature type="signal peptide" evidence="9">
    <location>
        <begin position="1"/>
        <end position="17"/>
    </location>
</feature>
<reference evidence="12 13" key="1">
    <citation type="journal article" date="2014" name="Genome Announc.">
        <title>Draft genome sequence of Sclerotinia borealis, a psychrophilic plant pathogenic fungus.</title>
        <authorList>
            <person name="Mardanov A.V."/>
            <person name="Beletsky A.V."/>
            <person name="Kadnikov V.V."/>
            <person name="Ignatov A.N."/>
            <person name="Ravin N.V."/>
        </authorList>
    </citation>
    <scope>NUCLEOTIDE SEQUENCE [LARGE SCALE GENOMIC DNA]</scope>
    <source>
        <strain evidence="13">F-4157</strain>
    </source>
</reference>
<keyword evidence="7 9" id="KW-0378">Hydrolase</keyword>
<dbReference type="InterPro" id="IPR045175">
    <property type="entry name" value="M28_fam"/>
</dbReference>
<evidence type="ECO:0000256" key="7">
    <source>
        <dbReference type="ARBA" id="ARBA00022801"/>
    </source>
</evidence>
<dbReference type="Proteomes" id="UP000019487">
    <property type="component" value="Unassembled WGS sequence"/>
</dbReference>
<dbReference type="PANTHER" id="PTHR12147:SF17">
    <property type="entry name" value="AMINOPEPTIDASE Y"/>
    <property type="match status" value="1"/>
</dbReference>
<dbReference type="Gene3D" id="3.50.30.30">
    <property type="match status" value="1"/>
</dbReference>
<evidence type="ECO:0000256" key="9">
    <source>
        <dbReference type="RuleBase" id="RU361240"/>
    </source>
</evidence>
<proteinExistence type="inferred from homology"/>
<dbReference type="Gene3D" id="3.40.630.10">
    <property type="entry name" value="Zn peptidases"/>
    <property type="match status" value="1"/>
</dbReference>
<dbReference type="InterPro" id="IPR003137">
    <property type="entry name" value="PA_domain"/>
</dbReference>
<dbReference type="STRING" id="1432307.W9CGA2"/>
<dbReference type="SUPFAM" id="SSF52025">
    <property type="entry name" value="PA domain"/>
    <property type="match status" value="1"/>
</dbReference>
<dbReference type="EC" id="3.4.-.-" evidence="9"/>
<evidence type="ECO:0000256" key="1">
    <source>
        <dbReference type="ARBA" id="ARBA00001947"/>
    </source>
</evidence>
<evidence type="ECO:0000256" key="5">
    <source>
        <dbReference type="ARBA" id="ARBA00022723"/>
    </source>
</evidence>
<sequence>MYRPILLLAAAASLATSTIIQHPLKEQSSHSLINTEPKSLVDSSSLQNDIKTDNLLTRAHQLYKIAEEGVHEYNHPTRVIGSQGISSLLLIFSDRFVDSLSVIGHTSTIDYIYSSIASLGDYYDISNQTFPAVMGNVFDYRLVLGDTVPKTAIPMSLTPPTYKKDAVFGQLVLVENDGCDESDYSTEVKGSIAFIRRGTCAFGDKSANAGKAGAIAAVIYNNAHGALGGTLGAPNKLHVATFGISDDEAAPYIEKLRKGKSVDGSAYIDAVVQAIGTTNIIAQTKGGDPNNCVMLGGHSDSVVEGPGINDDGSGSLSLLEVATQLVNYNVNNCVRFAWWAGEEEGLLGSDYYVSQLSEEENLKIRLFMDYDMMASPNYAYQVYNATDASNPSGSEALRNLYTEWYEAHDLNYTYIPFDGRSDYDAFIKHGIPGGGIATGAEGIKSAEEAQMFGGKAGDWFDPCYHQLCDDIENLALDAWLINTRLIAHSVATYAISFEGYPKRTLESISTATTSVKEEAKYHGPKLVI</sequence>
<dbReference type="GO" id="GO:0046872">
    <property type="term" value="F:metal ion binding"/>
    <property type="evidence" value="ECO:0007669"/>
    <property type="project" value="UniProtKB-KW"/>
</dbReference>
<comment type="similarity">
    <text evidence="2">Belongs to the peptidase M28 family. M28A subfamily.</text>
</comment>
<evidence type="ECO:0000259" key="11">
    <source>
        <dbReference type="Pfam" id="PF04389"/>
    </source>
</evidence>
<keyword evidence="4 9" id="KW-0645">Protease</keyword>
<dbReference type="Pfam" id="PF02225">
    <property type="entry name" value="PA"/>
    <property type="match status" value="1"/>
</dbReference>